<dbReference type="Proteomes" id="UP000319143">
    <property type="component" value="Unassembled WGS sequence"/>
</dbReference>
<sequence length="978" mass="106339">MGRSGSGAKRQAGSLLGSRQQSGLRGTVGPLRSVFCFTRDTRTAIIAERPLIATPGTFQSSLSIFHSHPMNNTLSFSPNTLLLTVCFGLLTTLAEAAEVMVSAVSGNPLGVATIEIPLASPVPVGSLPRLRATGSAGQVLYPASSEVRMRVTPPSERPVPQPGRGRLLGRVGSLIRELTGADQDKEATVARRVSFLFPSDEPFLVTLGDSDGPIGQYKLVPEKEPLLHDERLRQWWADYTTGVKTQIDLSDYPPWVETYLVAMLSGRLRLPLPDWYETHPSNEDALVSTLKLIAGAEDEKEVVFRQAAAGRMSADPLASTKVTLPAAPSWAPSFPQGNRPPQSPSIPVEPLAGSVPPECFYLRYGSFENYLWFTDLSNEYGGDLSRMATLRGFRTQATESLESQLNLKMTQMSRMLGPTMIEDQAIIGRDLFLNDGASIGVLFQVSNVFLFRSSLQNDRSTRAGSDETIKLSDTRIGGKSVSFLRSADNRVRSFLVENGNMILVTNSKTLVQRFLEVAAGAPSLAQSPEFQLTRQLMPLEREDTVFAYLSPRMMQGLVSPEYLIELRRRLASQAEITLVHLARMASAAEGNPIQSIDQLVAAGYLPADFSQRSDGSGVVSLGAGLIDTRRGARGRFLPIADVKMKSVTAEEAAWYETIAAAYSNRFSHMDPIMIGVRREGVSDGKDDTPKLERLSIHAEVAPLTPAQYGKWAQQLGPPTRVAIQFAADDLVAAQAHVASELLGPPTHLFAAIKDSSPPDLEDFDGLLKSYRSLRQLPGYLGAWPLPGALDRLPLGIGRGTPVGPGMTRLIGGLYRYTGGGFSVLSFFPDILTASLPYWASVEVEDAAQVRARIGDLVGSQLEGWVTDQLYHRSSQTSAAGAQFLGMLSRQLKVNPDQAMGSIADIFGTDLQCTLGGRYLYDADAFHWKSTAWAANRPPIDPPLGYTPPLLQWFRGGQATLTQYDDRVVVDAVVDAQRQ</sequence>
<proteinExistence type="predicted"/>
<evidence type="ECO:0000256" key="1">
    <source>
        <dbReference type="SAM" id="MobiDB-lite"/>
    </source>
</evidence>
<keyword evidence="3" id="KW-1185">Reference proteome</keyword>
<gene>
    <name evidence="2" type="ORF">Poly41_15230</name>
</gene>
<dbReference type="AlphaFoldDB" id="A0A5C6DVN5"/>
<reference evidence="2 3" key="1">
    <citation type="submission" date="2019-02" db="EMBL/GenBank/DDBJ databases">
        <title>Deep-cultivation of Planctomycetes and their phenomic and genomic characterization uncovers novel biology.</title>
        <authorList>
            <person name="Wiegand S."/>
            <person name="Jogler M."/>
            <person name="Boedeker C."/>
            <person name="Pinto D."/>
            <person name="Vollmers J."/>
            <person name="Rivas-Marin E."/>
            <person name="Kohn T."/>
            <person name="Peeters S.H."/>
            <person name="Heuer A."/>
            <person name="Rast P."/>
            <person name="Oberbeckmann S."/>
            <person name="Bunk B."/>
            <person name="Jeske O."/>
            <person name="Meyerdierks A."/>
            <person name="Storesund J.E."/>
            <person name="Kallscheuer N."/>
            <person name="Luecker S."/>
            <person name="Lage O.M."/>
            <person name="Pohl T."/>
            <person name="Merkel B.J."/>
            <person name="Hornburger P."/>
            <person name="Mueller R.-W."/>
            <person name="Bruemmer F."/>
            <person name="Labrenz M."/>
            <person name="Spormann A.M."/>
            <person name="Op Den Camp H."/>
            <person name="Overmann J."/>
            <person name="Amann R."/>
            <person name="Jetten M.S.M."/>
            <person name="Mascher T."/>
            <person name="Medema M.H."/>
            <person name="Devos D.P."/>
            <person name="Kaster A.-K."/>
            <person name="Ovreas L."/>
            <person name="Rohde M."/>
            <person name="Galperin M.Y."/>
            <person name="Jogler C."/>
        </authorList>
    </citation>
    <scope>NUCLEOTIDE SEQUENCE [LARGE SCALE GENOMIC DNA]</scope>
    <source>
        <strain evidence="2 3">Poly41</strain>
    </source>
</reference>
<evidence type="ECO:0000313" key="2">
    <source>
        <dbReference type="EMBL" id="TWU40688.1"/>
    </source>
</evidence>
<organism evidence="2 3">
    <name type="scientific">Novipirellula artificiosorum</name>
    <dbReference type="NCBI Taxonomy" id="2528016"/>
    <lineage>
        <taxon>Bacteria</taxon>
        <taxon>Pseudomonadati</taxon>
        <taxon>Planctomycetota</taxon>
        <taxon>Planctomycetia</taxon>
        <taxon>Pirellulales</taxon>
        <taxon>Pirellulaceae</taxon>
        <taxon>Novipirellula</taxon>
    </lineage>
</organism>
<protein>
    <submittedName>
        <fullName evidence="2">Uncharacterized protein</fullName>
    </submittedName>
</protein>
<feature type="region of interest" description="Disordered" evidence="1">
    <location>
        <begin position="329"/>
        <end position="349"/>
    </location>
</feature>
<name>A0A5C6DVN5_9BACT</name>
<comment type="caution">
    <text evidence="2">The sequence shown here is derived from an EMBL/GenBank/DDBJ whole genome shotgun (WGS) entry which is preliminary data.</text>
</comment>
<evidence type="ECO:0000313" key="3">
    <source>
        <dbReference type="Proteomes" id="UP000319143"/>
    </source>
</evidence>
<dbReference type="EMBL" id="SJPV01000002">
    <property type="protein sequence ID" value="TWU40688.1"/>
    <property type="molecule type" value="Genomic_DNA"/>
</dbReference>
<feature type="region of interest" description="Disordered" evidence="1">
    <location>
        <begin position="1"/>
        <end position="24"/>
    </location>
</feature>
<accession>A0A5C6DVN5</accession>